<evidence type="ECO:0000256" key="1">
    <source>
        <dbReference type="SAM" id="Phobius"/>
    </source>
</evidence>
<organism evidence="2">
    <name type="scientific">Rhizophora mucronata</name>
    <name type="common">Asiatic mangrove</name>
    <dbReference type="NCBI Taxonomy" id="61149"/>
    <lineage>
        <taxon>Eukaryota</taxon>
        <taxon>Viridiplantae</taxon>
        <taxon>Streptophyta</taxon>
        <taxon>Embryophyta</taxon>
        <taxon>Tracheophyta</taxon>
        <taxon>Spermatophyta</taxon>
        <taxon>Magnoliopsida</taxon>
        <taxon>eudicotyledons</taxon>
        <taxon>Gunneridae</taxon>
        <taxon>Pentapetalae</taxon>
        <taxon>rosids</taxon>
        <taxon>fabids</taxon>
        <taxon>Malpighiales</taxon>
        <taxon>Rhizophoraceae</taxon>
        <taxon>Rhizophora</taxon>
    </lineage>
</organism>
<keyword evidence="1" id="KW-0472">Membrane</keyword>
<name>A0A2P2NIU5_RHIMU</name>
<keyword evidence="1" id="KW-0812">Transmembrane</keyword>
<protein>
    <submittedName>
        <fullName evidence="2">Uncharacterized protein</fullName>
    </submittedName>
</protein>
<evidence type="ECO:0000313" key="2">
    <source>
        <dbReference type="EMBL" id="MBX42396.1"/>
    </source>
</evidence>
<accession>A0A2P2NIU5</accession>
<keyword evidence="1" id="KW-1133">Transmembrane helix</keyword>
<dbReference type="EMBL" id="GGEC01061912">
    <property type="protein sequence ID" value="MBX42396.1"/>
    <property type="molecule type" value="Transcribed_RNA"/>
</dbReference>
<sequence>MLSRGYMHLLITGTYIKLITCCLYGNFYGNQTHHMATSTTKFLTIDMVLPYLHHDMVKCLQCYNHQSW</sequence>
<proteinExistence type="predicted"/>
<reference evidence="2" key="1">
    <citation type="submission" date="2018-02" db="EMBL/GenBank/DDBJ databases">
        <title>Rhizophora mucronata_Transcriptome.</title>
        <authorList>
            <person name="Meera S.P."/>
            <person name="Sreeshan A."/>
            <person name="Augustine A."/>
        </authorList>
    </citation>
    <scope>NUCLEOTIDE SEQUENCE</scope>
    <source>
        <tissue evidence="2">Leaf</tissue>
    </source>
</reference>
<feature type="transmembrane region" description="Helical" evidence="1">
    <location>
        <begin position="6"/>
        <end position="27"/>
    </location>
</feature>
<dbReference type="AlphaFoldDB" id="A0A2P2NIU5"/>